<gene>
    <name evidence="2" type="ORF">GMARGA_LOCUS24271</name>
</gene>
<dbReference type="EMBL" id="CAJVQB010025429">
    <property type="protein sequence ID" value="CAG8806316.1"/>
    <property type="molecule type" value="Genomic_DNA"/>
</dbReference>
<protein>
    <submittedName>
        <fullName evidence="2">6705_t:CDS:1</fullName>
    </submittedName>
</protein>
<feature type="compositionally biased region" description="Basic and acidic residues" evidence="1">
    <location>
        <begin position="15"/>
        <end position="25"/>
    </location>
</feature>
<organism evidence="2 3">
    <name type="scientific">Gigaspora margarita</name>
    <dbReference type="NCBI Taxonomy" id="4874"/>
    <lineage>
        <taxon>Eukaryota</taxon>
        <taxon>Fungi</taxon>
        <taxon>Fungi incertae sedis</taxon>
        <taxon>Mucoromycota</taxon>
        <taxon>Glomeromycotina</taxon>
        <taxon>Glomeromycetes</taxon>
        <taxon>Diversisporales</taxon>
        <taxon>Gigasporaceae</taxon>
        <taxon>Gigaspora</taxon>
    </lineage>
</organism>
<comment type="caution">
    <text evidence="2">The sequence shown here is derived from an EMBL/GenBank/DDBJ whole genome shotgun (WGS) entry which is preliminary data.</text>
</comment>
<feature type="region of interest" description="Disordered" evidence="1">
    <location>
        <begin position="1"/>
        <end position="40"/>
    </location>
</feature>
<evidence type="ECO:0000256" key="1">
    <source>
        <dbReference type="SAM" id="MobiDB-lite"/>
    </source>
</evidence>
<dbReference type="Proteomes" id="UP000789901">
    <property type="component" value="Unassembled WGS sequence"/>
</dbReference>
<evidence type="ECO:0000313" key="3">
    <source>
        <dbReference type="Proteomes" id="UP000789901"/>
    </source>
</evidence>
<keyword evidence="3" id="KW-1185">Reference proteome</keyword>
<accession>A0ABN7VYG3</accession>
<proteinExistence type="predicted"/>
<name>A0ABN7VYG3_GIGMA</name>
<reference evidence="2 3" key="1">
    <citation type="submission" date="2021-06" db="EMBL/GenBank/DDBJ databases">
        <authorList>
            <person name="Kallberg Y."/>
            <person name="Tangrot J."/>
            <person name="Rosling A."/>
        </authorList>
    </citation>
    <scope>NUCLEOTIDE SEQUENCE [LARGE SCALE GENOMIC DNA]</scope>
    <source>
        <strain evidence="2 3">120-4 pot B 10/14</strain>
    </source>
</reference>
<feature type="non-terminal residue" evidence="2">
    <location>
        <position position="1"/>
    </location>
</feature>
<evidence type="ECO:0000313" key="2">
    <source>
        <dbReference type="EMBL" id="CAG8806316.1"/>
    </source>
</evidence>
<sequence>GPNHNSAEEIMNSELAEHPAAERARQSSPKPEPEPVPIYQRNSSIMSIEELNELFGVN</sequence>